<dbReference type="KEGG" id="sfc:Spiaf_2799"/>
<gene>
    <name evidence="2" type="ordered locus">Spiaf_2799</name>
</gene>
<accession>H9UMT0</accession>
<dbReference type="EMBL" id="CP003282">
    <property type="protein sequence ID" value="AFG38823.1"/>
    <property type="molecule type" value="Genomic_DNA"/>
</dbReference>
<feature type="transmembrane region" description="Helical" evidence="1">
    <location>
        <begin position="89"/>
        <end position="110"/>
    </location>
</feature>
<dbReference type="PANTHER" id="PTHR31303:SF1">
    <property type="entry name" value="CTP-DEPENDENT DIACYLGLYCEROL KINASE 1"/>
    <property type="match status" value="1"/>
</dbReference>
<feature type="transmembrane region" description="Helical" evidence="1">
    <location>
        <begin position="30"/>
        <end position="63"/>
    </location>
</feature>
<evidence type="ECO:0000313" key="2">
    <source>
        <dbReference type="EMBL" id="AFG38823.1"/>
    </source>
</evidence>
<dbReference type="eggNOG" id="COG0170">
    <property type="taxonomic scope" value="Bacteria"/>
</dbReference>
<dbReference type="InterPro" id="IPR037997">
    <property type="entry name" value="Dgk1-like"/>
</dbReference>
<evidence type="ECO:0000256" key="1">
    <source>
        <dbReference type="SAM" id="Phobius"/>
    </source>
</evidence>
<keyword evidence="3" id="KW-1185">Reference proteome</keyword>
<sequence>MHVSVRTARFTDSIIRMGYDLQRELLRKTIHMLIALVPTIAVMIGVGPAIALLASGIIVYTYAEVQRLNGHPVFLISRLTQMASRERDFGHFVLGPVSLGLGALLALLFYPYPAAALAIYALAFGDGISSVVGKLFGRIRIPGTGGKTVAGSLSCFVAILAAGSAMLHNPMDAVIIAVFGTAIEALPSKDFDNILLPMGVGLMVQVLAII</sequence>
<dbReference type="AlphaFoldDB" id="H9UMT0"/>
<feature type="transmembrane region" description="Helical" evidence="1">
    <location>
        <begin position="148"/>
        <end position="167"/>
    </location>
</feature>
<keyword evidence="2" id="KW-0418">Kinase</keyword>
<dbReference type="Proteomes" id="UP000007383">
    <property type="component" value="Chromosome"/>
</dbReference>
<dbReference type="STRING" id="889378.Spiaf_2799"/>
<dbReference type="GO" id="GO:0004143">
    <property type="term" value="F:ATP-dependent diacylglycerol kinase activity"/>
    <property type="evidence" value="ECO:0007669"/>
    <property type="project" value="InterPro"/>
</dbReference>
<feature type="transmembrane region" description="Helical" evidence="1">
    <location>
        <begin position="116"/>
        <end position="136"/>
    </location>
</feature>
<dbReference type="HOGENOM" id="CLU_031477_4_0_12"/>
<keyword evidence="1" id="KW-0472">Membrane</keyword>
<keyword evidence="1" id="KW-0812">Transmembrane</keyword>
<dbReference type="PATRIC" id="fig|889378.3.peg.2771"/>
<name>H9UMT0_SPIAZ</name>
<dbReference type="PANTHER" id="PTHR31303">
    <property type="entry name" value="CTP-DEPENDENT DIACYLGLYCEROL KINASE 1"/>
    <property type="match status" value="1"/>
</dbReference>
<keyword evidence="2" id="KW-0808">Transferase</keyword>
<organism evidence="2 3">
    <name type="scientific">Spirochaeta africana (strain ATCC 700263 / DSM 8902 / Z-7692)</name>
    <dbReference type="NCBI Taxonomy" id="889378"/>
    <lineage>
        <taxon>Bacteria</taxon>
        <taxon>Pseudomonadati</taxon>
        <taxon>Spirochaetota</taxon>
        <taxon>Spirochaetia</taxon>
        <taxon>Spirochaetales</taxon>
        <taxon>Spirochaetaceae</taxon>
        <taxon>Spirochaeta</taxon>
    </lineage>
</organism>
<protein>
    <submittedName>
        <fullName evidence="2">Dolichol kinase</fullName>
    </submittedName>
</protein>
<reference evidence="3" key="1">
    <citation type="journal article" date="2013" name="Stand. Genomic Sci.">
        <title>Complete genome sequence of the halophilic bacterium Spirochaeta africana type strain (Z-7692(T)) from the alkaline Lake Magadi in the East African Rift.</title>
        <authorList>
            <person name="Liolos K."/>
            <person name="Abt B."/>
            <person name="Scheuner C."/>
            <person name="Teshima H."/>
            <person name="Held B."/>
            <person name="Lapidus A."/>
            <person name="Nolan M."/>
            <person name="Lucas S."/>
            <person name="Deshpande S."/>
            <person name="Cheng J.F."/>
            <person name="Tapia R."/>
            <person name="Goodwin L.A."/>
            <person name="Pitluck S."/>
            <person name="Pagani I."/>
            <person name="Ivanova N."/>
            <person name="Mavromatis K."/>
            <person name="Mikhailova N."/>
            <person name="Huntemann M."/>
            <person name="Pati A."/>
            <person name="Chen A."/>
            <person name="Palaniappan K."/>
            <person name="Land M."/>
            <person name="Rohde M."/>
            <person name="Tindall B.J."/>
            <person name="Detter J.C."/>
            <person name="Goker M."/>
            <person name="Bristow J."/>
            <person name="Eisen J.A."/>
            <person name="Markowitz V."/>
            <person name="Hugenholtz P."/>
            <person name="Woyke T."/>
            <person name="Klenk H.P."/>
            <person name="Kyrpides N.C."/>
        </authorList>
    </citation>
    <scope>NUCLEOTIDE SEQUENCE</scope>
    <source>
        <strain evidence="3">ATCC 700263 / DSM 8902 / Z-7692</strain>
    </source>
</reference>
<proteinExistence type="predicted"/>
<keyword evidence="1" id="KW-1133">Transmembrane helix</keyword>
<evidence type="ECO:0000313" key="3">
    <source>
        <dbReference type="Proteomes" id="UP000007383"/>
    </source>
</evidence>